<name>A0A6P8KEE4_DROMA</name>
<evidence type="ECO:0000313" key="10">
    <source>
        <dbReference type="RefSeq" id="XP_033167610.1"/>
    </source>
</evidence>
<dbReference type="PRINTS" id="PR00112">
    <property type="entry name" value="ACYLPHPHTASE"/>
</dbReference>
<dbReference type="PROSITE" id="PS51160">
    <property type="entry name" value="ACYLPHOSPHATASE_3"/>
    <property type="match status" value="1"/>
</dbReference>
<dbReference type="InterPro" id="IPR036046">
    <property type="entry name" value="Acylphosphatase-like_dom_sf"/>
</dbReference>
<evidence type="ECO:0000256" key="2">
    <source>
        <dbReference type="ARBA" id="ARBA00012150"/>
    </source>
</evidence>
<dbReference type="Proteomes" id="UP000515162">
    <property type="component" value="Chromosome 3R"/>
</dbReference>
<keyword evidence="9" id="KW-1185">Reference proteome</keyword>
<gene>
    <name evidence="10" type="primary">LOC117145885</name>
</gene>
<organism evidence="9 10">
    <name type="scientific">Drosophila mauritiana</name>
    <name type="common">Fruit fly</name>
    <dbReference type="NCBI Taxonomy" id="7226"/>
    <lineage>
        <taxon>Eukaryota</taxon>
        <taxon>Metazoa</taxon>
        <taxon>Ecdysozoa</taxon>
        <taxon>Arthropoda</taxon>
        <taxon>Hexapoda</taxon>
        <taxon>Insecta</taxon>
        <taxon>Pterygota</taxon>
        <taxon>Neoptera</taxon>
        <taxon>Endopterygota</taxon>
        <taxon>Diptera</taxon>
        <taxon>Brachycera</taxon>
        <taxon>Muscomorpha</taxon>
        <taxon>Ephydroidea</taxon>
        <taxon>Drosophilidae</taxon>
        <taxon>Drosophila</taxon>
        <taxon>Sophophora</taxon>
    </lineage>
</organism>
<sequence length="142" mass="16108">MSLFDKNTILVVTTLLLLALFKNLSVNSSEGHQESDQDHVMAGSAVAKQMFACDFEIFGRVQGVFFRKHTADKAKRLEVRGWCMNTRDGTVKGHLEAPLIKLTEMKNWLQNNTIPNAKITKAEFSPIQEIKDYTSTSFEIKR</sequence>
<keyword evidence="3 5" id="KW-0378">Hydrolase</keyword>
<feature type="domain" description="Acylphosphatase-like" evidence="8">
    <location>
        <begin position="52"/>
        <end position="142"/>
    </location>
</feature>
<dbReference type="SUPFAM" id="SSF54975">
    <property type="entry name" value="Acylphosphatase/BLUF domain-like"/>
    <property type="match status" value="1"/>
</dbReference>
<dbReference type="InterPro" id="IPR017968">
    <property type="entry name" value="Acylphosphatase_CS"/>
</dbReference>
<dbReference type="GeneID" id="117145885"/>
<dbReference type="InterPro" id="IPR020456">
    <property type="entry name" value="Acylphosphatase"/>
</dbReference>
<dbReference type="PANTHER" id="PTHR10029:SF3">
    <property type="entry name" value="ACYLPHOSPHATASE-RELATED"/>
    <property type="match status" value="1"/>
</dbReference>
<dbReference type="InterPro" id="IPR001792">
    <property type="entry name" value="Acylphosphatase-like_dom"/>
</dbReference>
<dbReference type="FunFam" id="3.30.70.100:FF:000011">
    <property type="entry name" value="Acylphosphatase"/>
    <property type="match status" value="1"/>
</dbReference>
<dbReference type="GO" id="GO:0003998">
    <property type="term" value="F:acylphosphatase activity"/>
    <property type="evidence" value="ECO:0007669"/>
    <property type="project" value="UniProtKB-EC"/>
</dbReference>
<evidence type="ECO:0000256" key="4">
    <source>
        <dbReference type="ARBA" id="ARBA00047645"/>
    </source>
</evidence>
<feature type="signal peptide" evidence="7">
    <location>
        <begin position="1"/>
        <end position="31"/>
    </location>
</feature>
<proteinExistence type="inferred from homology"/>
<keyword evidence="7" id="KW-0732">Signal</keyword>
<dbReference type="RefSeq" id="XP_033167610.1">
    <property type="nucleotide sequence ID" value="XM_033311719.1"/>
</dbReference>
<evidence type="ECO:0000259" key="8">
    <source>
        <dbReference type="PROSITE" id="PS51160"/>
    </source>
</evidence>
<evidence type="ECO:0000256" key="7">
    <source>
        <dbReference type="SAM" id="SignalP"/>
    </source>
</evidence>
<feature type="active site" evidence="5">
    <location>
        <position position="67"/>
    </location>
</feature>
<evidence type="ECO:0000256" key="5">
    <source>
        <dbReference type="PROSITE-ProRule" id="PRU00520"/>
    </source>
</evidence>
<dbReference type="Gene3D" id="3.30.70.100">
    <property type="match status" value="1"/>
</dbReference>
<evidence type="ECO:0000256" key="6">
    <source>
        <dbReference type="RuleBase" id="RU004168"/>
    </source>
</evidence>
<dbReference type="PROSITE" id="PS00150">
    <property type="entry name" value="ACYLPHOSPHATASE_1"/>
    <property type="match status" value="1"/>
</dbReference>
<accession>A0A6P8KEE4</accession>
<comment type="catalytic activity">
    <reaction evidence="4 5">
        <text>an acyl phosphate + H2O = a carboxylate + phosphate + H(+)</text>
        <dbReference type="Rhea" id="RHEA:14965"/>
        <dbReference type="ChEBI" id="CHEBI:15377"/>
        <dbReference type="ChEBI" id="CHEBI:15378"/>
        <dbReference type="ChEBI" id="CHEBI:29067"/>
        <dbReference type="ChEBI" id="CHEBI:43474"/>
        <dbReference type="ChEBI" id="CHEBI:59918"/>
        <dbReference type="EC" id="3.6.1.7"/>
    </reaction>
</comment>
<evidence type="ECO:0000313" key="9">
    <source>
        <dbReference type="Proteomes" id="UP000515162"/>
    </source>
</evidence>
<dbReference type="AlphaFoldDB" id="A0A6P8KEE4"/>
<evidence type="ECO:0000256" key="1">
    <source>
        <dbReference type="ARBA" id="ARBA00005614"/>
    </source>
</evidence>
<comment type="similarity">
    <text evidence="1 6">Belongs to the acylphosphatase family.</text>
</comment>
<dbReference type="PANTHER" id="PTHR10029">
    <property type="entry name" value="ACYLPHOSPHATASE"/>
    <property type="match status" value="1"/>
</dbReference>
<evidence type="ECO:0000256" key="3">
    <source>
        <dbReference type="ARBA" id="ARBA00022801"/>
    </source>
</evidence>
<feature type="active site" evidence="5">
    <location>
        <position position="85"/>
    </location>
</feature>
<dbReference type="EC" id="3.6.1.7" evidence="2 5"/>
<reference evidence="10" key="1">
    <citation type="submission" date="2025-08" db="UniProtKB">
        <authorList>
            <consortium name="RefSeq"/>
        </authorList>
    </citation>
    <scope>IDENTIFICATION</scope>
    <source>
        <strain evidence="10">Mau12</strain>
        <tissue evidence="10">Whole Body</tissue>
    </source>
</reference>
<feature type="chain" id="PRO_5028409479" description="acylphosphatase" evidence="7">
    <location>
        <begin position="32"/>
        <end position="142"/>
    </location>
</feature>
<protein>
    <recommendedName>
        <fullName evidence="2 5">acylphosphatase</fullName>
        <ecNumber evidence="2 5">3.6.1.7</ecNumber>
    </recommendedName>
</protein>
<dbReference type="Pfam" id="PF00708">
    <property type="entry name" value="Acylphosphatase"/>
    <property type="match status" value="1"/>
</dbReference>